<dbReference type="EMBL" id="JBHUHO010000043">
    <property type="protein sequence ID" value="MFD2117606.1"/>
    <property type="molecule type" value="Genomic_DNA"/>
</dbReference>
<protein>
    <recommendedName>
        <fullName evidence="3">Transketolase</fullName>
    </recommendedName>
</protein>
<accession>A0ABW4YPI4</accession>
<keyword evidence="2" id="KW-1185">Reference proteome</keyword>
<comment type="caution">
    <text evidence="1">The sequence shown here is derived from an EMBL/GenBank/DDBJ whole genome shotgun (WGS) entry which is preliminary data.</text>
</comment>
<proteinExistence type="predicted"/>
<evidence type="ECO:0000313" key="1">
    <source>
        <dbReference type="EMBL" id="MFD2117606.1"/>
    </source>
</evidence>
<dbReference type="Proteomes" id="UP001597362">
    <property type="component" value="Unassembled WGS sequence"/>
</dbReference>
<organism evidence="1 2">
    <name type="scientific">Paenibacillus yanchengensis</name>
    <dbReference type="NCBI Taxonomy" id="2035833"/>
    <lineage>
        <taxon>Bacteria</taxon>
        <taxon>Bacillati</taxon>
        <taxon>Bacillota</taxon>
        <taxon>Bacilli</taxon>
        <taxon>Bacillales</taxon>
        <taxon>Paenibacillaceae</taxon>
        <taxon>Paenibacillus</taxon>
    </lineage>
</organism>
<evidence type="ECO:0008006" key="3">
    <source>
        <dbReference type="Google" id="ProtNLM"/>
    </source>
</evidence>
<name>A0ABW4YPI4_9BACL</name>
<dbReference type="RefSeq" id="WP_377774856.1">
    <property type="nucleotide sequence ID" value="NZ_JBHUHO010000043.1"/>
</dbReference>
<sequence>MKTFVPAFGVQGSVMGWDDPWGKHLSDVTMRTGTGRIVPSQDTPPDASTFMEAIKRLGYAFYVHHLFPGGEDLAPLLQDATQFDIDVVLGNEYGNINGPWIAGTNRYDIPTDFIKQALQSGKLAGLLYDEPEHLQINAAQYRKDSWSPHFGNIEAISMEAAQQQYVTAIEQQVAAIHQATAPAELPVIAEHVFPTMFHAHARAGMTLAPKMMKESFQSLQLSTALGAAKQYKRQLWICSDLWGPDVGNWFIRTSGFPGHSPAEFAAALQLGYHFAPDRLFVENIDGILQHKNGQFHNTEFGDIWEQFRYEYVPQHPLAYHHSDATADIVLIHSDDSNYGQNERPFGIRELDMPTSSNSIFAAWHLISHEQIPAHGSCLHIPGYKFPRHALQKGTVQYPLEQGVSTDIYGEGIHPLFQAANNVLVFDGYVSKDIIGQPKLIILAGSYISSTTLQAVRQLAEAGCTVIACKHLLPVELQQEKQFASGGLWLPVEQLLSEQARAAAAPHLGKADQWKQRFGNYELLITPQDQQGFAVNIETINL</sequence>
<gene>
    <name evidence="1" type="ORF">ACFSJH_17900</name>
</gene>
<reference evidence="2" key="1">
    <citation type="journal article" date="2019" name="Int. J. Syst. Evol. Microbiol.">
        <title>The Global Catalogue of Microorganisms (GCM) 10K type strain sequencing project: providing services to taxonomists for standard genome sequencing and annotation.</title>
        <authorList>
            <consortium name="The Broad Institute Genomics Platform"/>
            <consortium name="The Broad Institute Genome Sequencing Center for Infectious Disease"/>
            <person name="Wu L."/>
            <person name="Ma J."/>
        </authorList>
    </citation>
    <scope>NUCLEOTIDE SEQUENCE [LARGE SCALE GENOMIC DNA]</scope>
    <source>
        <strain evidence="2">GH52</strain>
    </source>
</reference>
<evidence type="ECO:0000313" key="2">
    <source>
        <dbReference type="Proteomes" id="UP001597362"/>
    </source>
</evidence>